<dbReference type="AlphaFoldDB" id="D5VT43"/>
<dbReference type="PIRSF" id="PIRSF002825">
    <property type="entry name" value="CfbpA"/>
    <property type="match status" value="1"/>
</dbReference>
<gene>
    <name evidence="2" type="ordered locus">Metin_1091</name>
</gene>
<reference evidence="2" key="1">
    <citation type="submission" date="2010-04" db="EMBL/GenBank/DDBJ databases">
        <title>Complete sequence of Methanocaldococcus infernus ME.</title>
        <authorList>
            <consortium name="US DOE Joint Genome Institute"/>
            <person name="Lucas S."/>
            <person name="Copeland A."/>
            <person name="Lapidus A."/>
            <person name="Cheng J.-F."/>
            <person name="Bruce D."/>
            <person name="Goodwin L."/>
            <person name="Pitluck S."/>
            <person name="Munk A.C."/>
            <person name="Detter J.C."/>
            <person name="Han C."/>
            <person name="Tapia R."/>
            <person name="Land M."/>
            <person name="Hauser L."/>
            <person name="Kyrpides N."/>
            <person name="Mikhailova N."/>
            <person name="Sieprawska-Lupa M."/>
            <person name="Whitman W.B."/>
            <person name="Woyke T."/>
        </authorList>
    </citation>
    <scope>NUCLEOTIDE SEQUENCE [LARGE SCALE GENOMIC DNA]</scope>
    <source>
        <strain evidence="2">ME</strain>
    </source>
</reference>
<dbReference type="PANTHER" id="PTHR30006:SF2">
    <property type="entry name" value="ABC TRANSPORTER SUBSTRATE-BINDING PROTEIN"/>
    <property type="match status" value="1"/>
</dbReference>
<sequence>MRKYLTILFVLALISVILVCGCVGKQKSEETGEKVVTVYAAYGGMDLIAKEFEKDTGIKVEYISMSSGEVLSRLEAEKNNPSADVWFGGGIDAFIKAKEEGLLMPYKSPNVKYIDKRFVDKDYYWTGVSLVTIGIMENEELVKKKGLPEPKTWDDLIKPEYKGEIIASNPTISGTAYFTICGILQMKGEKEGWKYLEKLYENVPFLTKRGSGPAKMVISGEYAFGICPDPHIAPMKNKDLPIKAIYLNKVIWWPAPVAIIKNCKHLENAKIFVDWVLSKRGQEVLMKACPRVPVRGDIEPIKGVPNPEDLDFIDMDFLYWSKKRDEILRKWEEMYQHLKTE</sequence>
<dbReference type="STRING" id="573063.Metin_1091"/>
<evidence type="ECO:0000313" key="3">
    <source>
        <dbReference type="Proteomes" id="UP000002061"/>
    </source>
</evidence>
<keyword evidence="1" id="KW-0732">Signal</keyword>
<dbReference type="HOGENOM" id="CLU_026974_0_1_2"/>
<dbReference type="Pfam" id="PF13416">
    <property type="entry name" value="SBP_bac_8"/>
    <property type="match status" value="1"/>
</dbReference>
<dbReference type="GeneID" id="9132108"/>
<dbReference type="Gene3D" id="3.40.190.10">
    <property type="entry name" value="Periplasmic binding protein-like II"/>
    <property type="match status" value="2"/>
</dbReference>
<dbReference type="RefSeq" id="WP_013100491.1">
    <property type="nucleotide sequence ID" value="NC_014122.1"/>
</dbReference>
<dbReference type="GO" id="GO:0030975">
    <property type="term" value="F:thiamine binding"/>
    <property type="evidence" value="ECO:0007669"/>
    <property type="project" value="TreeGrafter"/>
</dbReference>
<dbReference type="InterPro" id="IPR006059">
    <property type="entry name" value="SBP"/>
</dbReference>
<dbReference type="CDD" id="cd13544">
    <property type="entry name" value="PBP2_Fbp_like_1"/>
    <property type="match status" value="1"/>
</dbReference>
<protein>
    <submittedName>
        <fullName evidence="2">Extracellular solute-binding protein family 1</fullName>
    </submittedName>
</protein>
<dbReference type="SUPFAM" id="SSF53850">
    <property type="entry name" value="Periplasmic binding protein-like II"/>
    <property type="match status" value="1"/>
</dbReference>
<dbReference type="KEGG" id="mif:Metin_1091"/>
<dbReference type="InterPro" id="IPR026045">
    <property type="entry name" value="Ferric-bd"/>
</dbReference>
<dbReference type="EMBL" id="CP002009">
    <property type="protein sequence ID" value="ADG13746.1"/>
    <property type="molecule type" value="Genomic_DNA"/>
</dbReference>
<dbReference type="GO" id="GO:0030976">
    <property type="term" value="F:thiamine pyrophosphate binding"/>
    <property type="evidence" value="ECO:0007669"/>
    <property type="project" value="TreeGrafter"/>
</dbReference>
<dbReference type="PANTHER" id="PTHR30006">
    <property type="entry name" value="THIAMINE-BINDING PERIPLASMIC PROTEIN-RELATED"/>
    <property type="match status" value="1"/>
</dbReference>
<evidence type="ECO:0000313" key="2">
    <source>
        <dbReference type="EMBL" id="ADG13746.1"/>
    </source>
</evidence>
<name>D5VT43_METIM</name>
<organism evidence="2 3">
    <name type="scientific">Methanocaldococcus infernus (strain DSM 11812 / JCM 15783 / ME)</name>
    <dbReference type="NCBI Taxonomy" id="573063"/>
    <lineage>
        <taxon>Archaea</taxon>
        <taxon>Methanobacteriati</taxon>
        <taxon>Methanobacteriota</taxon>
        <taxon>Methanomada group</taxon>
        <taxon>Methanococci</taxon>
        <taxon>Methanococcales</taxon>
        <taxon>Methanocaldococcaceae</taxon>
        <taxon>Methanocaldococcus</taxon>
    </lineage>
</organism>
<evidence type="ECO:0000256" key="1">
    <source>
        <dbReference type="ARBA" id="ARBA00022729"/>
    </source>
</evidence>
<accession>D5VT43</accession>
<dbReference type="OrthoDB" id="130870at2157"/>
<dbReference type="GO" id="GO:0015888">
    <property type="term" value="P:thiamine transport"/>
    <property type="evidence" value="ECO:0007669"/>
    <property type="project" value="TreeGrafter"/>
</dbReference>
<dbReference type="PROSITE" id="PS51257">
    <property type="entry name" value="PROKAR_LIPOPROTEIN"/>
    <property type="match status" value="1"/>
</dbReference>
<dbReference type="Proteomes" id="UP000002061">
    <property type="component" value="Chromosome"/>
</dbReference>
<dbReference type="eggNOG" id="arCOG00227">
    <property type="taxonomic scope" value="Archaea"/>
</dbReference>
<keyword evidence="3" id="KW-1185">Reference proteome</keyword>
<proteinExistence type="predicted"/>